<gene>
    <name evidence="2" type="ORF">S12H4_56650</name>
</gene>
<dbReference type="InterPro" id="IPR010827">
    <property type="entry name" value="BamA/TamA_POTRA"/>
</dbReference>
<evidence type="ECO:0000313" key="2">
    <source>
        <dbReference type="EMBL" id="GAJ18424.1"/>
    </source>
</evidence>
<feature type="domain" description="POTRA" evidence="1">
    <location>
        <begin position="34"/>
        <end position="84"/>
    </location>
</feature>
<dbReference type="Gene3D" id="3.10.20.310">
    <property type="entry name" value="membrane protein fhac"/>
    <property type="match status" value="1"/>
</dbReference>
<protein>
    <recommendedName>
        <fullName evidence="1">POTRA domain-containing protein</fullName>
    </recommendedName>
</protein>
<feature type="non-terminal residue" evidence="2">
    <location>
        <position position="85"/>
    </location>
</feature>
<sequence length="85" mass="9631">MRKNKWNKILIFGILTLIFILSISGVVQANNQGKITAIVVQGNENISLDLIISQITSNLQDVFSKENIEKDMKAVYDLGYFEDVR</sequence>
<dbReference type="Pfam" id="PF07244">
    <property type="entry name" value="POTRA"/>
    <property type="match status" value="1"/>
</dbReference>
<reference evidence="2" key="1">
    <citation type="journal article" date="2014" name="Front. Microbiol.">
        <title>High frequency of phylogenetically diverse reductive dehalogenase-homologous genes in deep subseafloor sedimentary metagenomes.</title>
        <authorList>
            <person name="Kawai M."/>
            <person name="Futagami T."/>
            <person name="Toyoda A."/>
            <person name="Takaki Y."/>
            <person name="Nishi S."/>
            <person name="Hori S."/>
            <person name="Arai W."/>
            <person name="Tsubouchi T."/>
            <person name="Morono Y."/>
            <person name="Uchiyama I."/>
            <person name="Ito T."/>
            <person name="Fujiyama A."/>
            <person name="Inagaki F."/>
            <person name="Takami H."/>
        </authorList>
    </citation>
    <scope>NUCLEOTIDE SEQUENCE</scope>
    <source>
        <strain evidence="2">Expedition CK06-06</strain>
    </source>
</reference>
<name>X1ULM4_9ZZZZ</name>
<dbReference type="GO" id="GO:0019867">
    <property type="term" value="C:outer membrane"/>
    <property type="evidence" value="ECO:0007669"/>
    <property type="project" value="InterPro"/>
</dbReference>
<dbReference type="AlphaFoldDB" id="X1ULM4"/>
<accession>X1ULM4</accession>
<dbReference type="EMBL" id="BARW01036507">
    <property type="protein sequence ID" value="GAJ18424.1"/>
    <property type="molecule type" value="Genomic_DNA"/>
</dbReference>
<organism evidence="2">
    <name type="scientific">marine sediment metagenome</name>
    <dbReference type="NCBI Taxonomy" id="412755"/>
    <lineage>
        <taxon>unclassified sequences</taxon>
        <taxon>metagenomes</taxon>
        <taxon>ecological metagenomes</taxon>
    </lineage>
</organism>
<comment type="caution">
    <text evidence="2">The sequence shown here is derived from an EMBL/GenBank/DDBJ whole genome shotgun (WGS) entry which is preliminary data.</text>
</comment>
<proteinExistence type="predicted"/>
<evidence type="ECO:0000259" key="1">
    <source>
        <dbReference type="Pfam" id="PF07244"/>
    </source>
</evidence>